<name>A0ABW6KW52_9ACTN</name>
<organism evidence="2 3">
    <name type="scientific">Streptomyces kebangsaanensis</name>
    <dbReference type="NCBI Taxonomy" id="864058"/>
    <lineage>
        <taxon>Bacteria</taxon>
        <taxon>Bacillati</taxon>
        <taxon>Actinomycetota</taxon>
        <taxon>Actinomycetes</taxon>
        <taxon>Kitasatosporales</taxon>
        <taxon>Streptomycetaceae</taxon>
        <taxon>Streptomyces</taxon>
    </lineage>
</organism>
<evidence type="ECO:0000256" key="1">
    <source>
        <dbReference type="SAM" id="Phobius"/>
    </source>
</evidence>
<sequence length="49" mass="5117">MDLAQAVGAAATGAVATTTVGTGVVFLMSALLVRAALSWYFMLRTRERA</sequence>
<reference evidence="2 3" key="1">
    <citation type="submission" date="2024-10" db="EMBL/GenBank/DDBJ databases">
        <title>The Natural Products Discovery Center: Release of the First 8490 Sequenced Strains for Exploring Actinobacteria Biosynthetic Diversity.</title>
        <authorList>
            <person name="Kalkreuter E."/>
            <person name="Kautsar S.A."/>
            <person name="Yang D."/>
            <person name="Bader C.D."/>
            <person name="Teijaro C.N."/>
            <person name="Fluegel L."/>
            <person name="Davis C.M."/>
            <person name="Simpson J.R."/>
            <person name="Lauterbach L."/>
            <person name="Steele A.D."/>
            <person name="Gui C."/>
            <person name="Meng S."/>
            <person name="Li G."/>
            <person name="Viehrig K."/>
            <person name="Ye F."/>
            <person name="Su P."/>
            <person name="Kiefer A.F."/>
            <person name="Nichols A."/>
            <person name="Cepeda A.J."/>
            <person name="Yan W."/>
            <person name="Fan B."/>
            <person name="Jiang Y."/>
            <person name="Adhikari A."/>
            <person name="Zheng C.-J."/>
            <person name="Schuster L."/>
            <person name="Cowan T.M."/>
            <person name="Smanski M.J."/>
            <person name="Chevrette M.G."/>
            <person name="De Carvalho L.P.S."/>
            <person name="Shen B."/>
        </authorList>
    </citation>
    <scope>NUCLEOTIDE SEQUENCE [LARGE SCALE GENOMIC DNA]</scope>
    <source>
        <strain evidence="2 3">NPDC007147</strain>
    </source>
</reference>
<feature type="transmembrane region" description="Helical" evidence="1">
    <location>
        <begin position="26"/>
        <end position="43"/>
    </location>
</feature>
<keyword evidence="1" id="KW-0472">Membrane</keyword>
<keyword evidence="1" id="KW-1133">Transmembrane helix</keyword>
<protein>
    <submittedName>
        <fullName evidence="2">Uncharacterized protein</fullName>
    </submittedName>
</protein>
<gene>
    <name evidence="2" type="ORF">ACFYNZ_16940</name>
</gene>
<keyword evidence="1" id="KW-0812">Transmembrane</keyword>
<proteinExistence type="predicted"/>
<evidence type="ECO:0000313" key="2">
    <source>
        <dbReference type="EMBL" id="MFE9171180.1"/>
    </source>
</evidence>
<evidence type="ECO:0000313" key="3">
    <source>
        <dbReference type="Proteomes" id="UP001601197"/>
    </source>
</evidence>
<dbReference type="RefSeq" id="WP_388347914.1">
    <property type="nucleotide sequence ID" value="NZ_JBIAFJ010000013.1"/>
</dbReference>
<comment type="caution">
    <text evidence="2">The sequence shown here is derived from an EMBL/GenBank/DDBJ whole genome shotgun (WGS) entry which is preliminary data.</text>
</comment>
<dbReference type="EMBL" id="JBIAFJ010000013">
    <property type="protein sequence ID" value="MFE9171180.1"/>
    <property type="molecule type" value="Genomic_DNA"/>
</dbReference>
<keyword evidence="3" id="KW-1185">Reference proteome</keyword>
<accession>A0ABW6KW52</accession>
<dbReference type="Proteomes" id="UP001601197">
    <property type="component" value="Unassembled WGS sequence"/>
</dbReference>